<dbReference type="AlphaFoldDB" id="A0A4D6NS10"/>
<accession>A0A4D6NS10</accession>
<protein>
    <submittedName>
        <fullName evidence="2">Uncharacterized protein</fullName>
    </submittedName>
</protein>
<name>A0A4D6NS10_VIGUN</name>
<feature type="region of interest" description="Disordered" evidence="1">
    <location>
        <begin position="1"/>
        <end position="33"/>
    </location>
</feature>
<dbReference type="EMBL" id="CP039355">
    <property type="protein sequence ID" value="QCE14567.1"/>
    <property type="molecule type" value="Genomic_DNA"/>
</dbReference>
<proteinExistence type="predicted"/>
<sequence length="128" mass="14847">MILQHTPSSRLRATSLAHRHHHAPPEEKRSCNHRESRCRHCEHMPENAAGANDHREFFFLMHQPWKLPHLRSPHLREPERANQNAIAAPLLATIDVPHITAQLPQPPPSPSQFPQHHLRPPHQTCNHR</sequence>
<feature type="region of interest" description="Disordered" evidence="1">
    <location>
        <begin position="99"/>
        <end position="128"/>
    </location>
</feature>
<feature type="compositionally biased region" description="Basic residues" evidence="1">
    <location>
        <begin position="116"/>
        <end position="128"/>
    </location>
</feature>
<evidence type="ECO:0000313" key="3">
    <source>
        <dbReference type="Proteomes" id="UP000501690"/>
    </source>
</evidence>
<evidence type="ECO:0000256" key="1">
    <source>
        <dbReference type="SAM" id="MobiDB-lite"/>
    </source>
</evidence>
<organism evidence="2 3">
    <name type="scientific">Vigna unguiculata</name>
    <name type="common">Cowpea</name>
    <dbReference type="NCBI Taxonomy" id="3917"/>
    <lineage>
        <taxon>Eukaryota</taxon>
        <taxon>Viridiplantae</taxon>
        <taxon>Streptophyta</taxon>
        <taxon>Embryophyta</taxon>
        <taxon>Tracheophyta</taxon>
        <taxon>Spermatophyta</taxon>
        <taxon>Magnoliopsida</taxon>
        <taxon>eudicotyledons</taxon>
        <taxon>Gunneridae</taxon>
        <taxon>Pentapetalae</taxon>
        <taxon>rosids</taxon>
        <taxon>fabids</taxon>
        <taxon>Fabales</taxon>
        <taxon>Fabaceae</taxon>
        <taxon>Papilionoideae</taxon>
        <taxon>50 kb inversion clade</taxon>
        <taxon>NPAAA clade</taxon>
        <taxon>indigoferoid/millettioid clade</taxon>
        <taxon>Phaseoleae</taxon>
        <taxon>Vigna</taxon>
    </lineage>
</organism>
<evidence type="ECO:0000313" key="2">
    <source>
        <dbReference type="EMBL" id="QCE14567.1"/>
    </source>
</evidence>
<gene>
    <name evidence="2" type="ORF">DEO72_LG11g1570</name>
</gene>
<reference evidence="2 3" key="1">
    <citation type="submission" date="2019-04" db="EMBL/GenBank/DDBJ databases">
        <title>An improved genome assembly and genetic linkage map for asparagus bean, Vigna unguiculata ssp. sesquipedialis.</title>
        <authorList>
            <person name="Xia Q."/>
            <person name="Zhang R."/>
            <person name="Dong Y."/>
        </authorList>
    </citation>
    <scope>NUCLEOTIDE SEQUENCE [LARGE SCALE GENOMIC DNA]</scope>
    <source>
        <tissue evidence="2">Leaf</tissue>
    </source>
</reference>
<keyword evidence="3" id="KW-1185">Reference proteome</keyword>
<dbReference type="Proteomes" id="UP000501690">
    <property type="component" value="Linkage Group LG11"/>
</dbReference>
<feature type="compositionally biased region" description="Basic and acidic residues" evidence="1">
    <location>
        <begin position="23"/>
        <end position="33"/>
    </location>
</feature>
<feature type="compositionally biased region" description="Polar residues" evidence="1">
    <location>
        <begin position="1"/>
        <end position="12"/>
    </location>
</feature>